<proteinExistence type="predicted"/>
<reference evidence="3" key="2">
    <citation type="submission" date="2021-04" db="EMBL/GenBank/DDBJ databases">
        <authorList>
            <person name="Gilroy R."/>
        </authorList>
    </citation>
    <scope>NUCLEOTIDE SEQUENCE</scope>
    <source>
        <strain evidence="3">421</strain>
    </source>
</reference>
<protein>
    <submittedName>
        <fullName evidence="3">TMEM198/TM7SF3 family protein</fullName>
    </submittedName>
</protein>
<feature type="transmembrane region" description="Helical" evidence="2">
    <location>
        <begin position="150"/>
        <end position="168"/>
    </location>
</feature>
<feature type="compositionally biased region" description="Basic and acidic residues" evidence="1">
    <location>
        <begin position="218"/>
        <end position="237"/>
    </location>
</feature>
<evidence type="ECO:0000313" key="4">
    <source>
        <dbReference type="Proteomes" id="UP000824205"/>
    </source>
</evidence>
<gene>
    <name evidence="3" type="ORF">IAA48_05920</name>
</gene>
<feature type="transmembrane region" description="Helical" evidence="2">
    <location>
        <begin position="28"/>
        <end position="47"/>
    </location>
</feature>
<reference evidence="3" key="1">
    <citation type="journal article" date="2021" name="PeerJ">
        <title>Extensive microbial diversity within the chicken gut microbiome revealed by metagenomics and culture.</title>
        <authorList>
            <person name="Gilroy R."/>
            <person name="Ravi A."/>
            <person name="Getino M."/>
            <person name="Pursley I."/>
            <person name="Horton D.L."/>
            <person name="Alikhan N.F."/>
            <person name="Baker D."/>
            <person name="Gharbi K."/>
            <person name="Hall N."/>
            <person name="Watson M."/>
            <person name="Adriaenssens E.M."/>
            <person name="Foster-Nyarko E."/>
            <person name="Jarju S."/>
            <person name="Secka A."/>
            <person name="Antonio M."/>
            <person name="Oren A."/>
            <person name="Chaudhuri R.R."/>
            <person name="La Ragione R."/>
            <person name="Hildebrand F."/>
            <person name="Pallen M.J."/>
        </authorList>
    </citation>
    <scope>NUCLEOTIDE SEQUENCE</scope>
    <source>
        <strain evidence="3">421</strain>
    </source>
</reference>
<evidence type="ECO:0000256" key="1">
    <source>
        <dbReference type="SAM" id="MobiDB-lite"/>
    </source>
</evidence>
<dbReference type="Proteomes" id="UP000824205">
    <property type="component" value="Unassembled WGS sequence"/>
</dbReference>
<feature type="transmembrane region" description="Helical" evidence="2">
    <location>
        <begin position="54"/>
        <end position="73"/>
    </location>
</feature>
<dbReference type="AlphaFoldDB" id="A0A9D1RG60"/>
<evidence type="ECO:0000313" key="3">
    <source>
        <dbReference type="EMBL" id="HIW86017.1"/>
    </source>
</evidence>
<evidence type="ECO:0000256" key="2">
    <source>
        <dbReference type="SAM" id="Phobius"/>
    </source>
</evidence>
<organism evidence="3 4">
    <name type="scientific">Candidatus Eubacterium faecipullorum</name>
    <dbReference type="NCBI Taxonomy" id="2838571"/>
    <lineage>
        <taxon>Bacteria</taxon>
        <taxon>Bacillati</taxon>
        <taxon>Bacillota</taxon>
        <taxon>Clostridia</taxon>
        <taxon>Eubacteriales</taxon>
        <taxon>Eubacteriaceae</taxon>
        <taxon>Eubacterium</taxon>
    </lineage>
</organism>
<sequence>MEFYELLEEFIGAIPPGYESVRAAAEAALPWLLGICSAATCFFGHTVHKIWNAFFFFWIGFLVPVFALGLIFGSDQTAMYIYIAIGIVCGGLCAFYSKKIFKVQLFVTAFIMVFTTLPSYLTFLGSTAANIIGFVIAVVAGVLSTKYKYIMTICTTAFSGAFMLFGIFEANFALSHPAASALAVITGILGLGVQCFMERKELKETWEQLKNKKNKLKKSSETHETENDTQEKPAEKA</sequence>
<feature type="transmembrane region" description="Helical" evidence="2">
    <location>
        <begin position="79"/>
        <end position="96"/>
    </location>
</feature>
<keyword evidence="2" id="KW-0812">Transmembrane</keyword>
<feature type="transmembrane region" description="Helical" evidence="2">
    <location>
        <begin position="103"/>
        <end position="121"/>
    </location>
</feature>
<comment type="caution">
    <text evidence="3">The sequence shown here is derived from an EMBL/GenBank/DDBJ whole genome shotgun (WGS) entry which is preliminary data.</text>
</comment>
<feature type="region of interest" description="Disordered" evidence="1">
    <location>
        <begin position="213"/>
        <end position="237"/>
    </location>
</feature>
<keyword evidence="2" id="KW-0472">Membrane</keyword>
<name>A0A9D1RG60_9FIRM</name>
<dbReference type="EMBL" id="DXGE01000024">
    <property type="protein sequence ID" value="HIW86017.1"/>
    <property type="molecule type" value="Genomic_DNA"/>
</dbReference>
<feature type="transmembrane region" description="Helical" evidence="2">
    <location>
        <begin position="127"/>
        <end position="143"/>
    </location>
</feature>
<feature type="transmembrane region" description="Helical" evidence="2">
    <location>
        <begin position="174"/>
        <end position="193"/>
    </location>
</feature>
<accession>A0A9D1RG60</accession>
<keyword evidence="2" id="KW-1133">Transmembrane helix</keyword>